<organism evidence="6 7">
    <name type="scientific">Wolfiporia cocos (strain MD-104)</name>
    <name type="common">Brown rot fungus</name>
    <dbReference type="NCBI Taxonomy" id="742152"/>
    <lineage>
        <taxon>Eukaryota</taxon>
        <taxon>Fungi</taxon>
        <taxon>Dikarya</taxon>
        <taxon>Basidiomycota</taxon>
        <taxon>Agaricomycotina</taxon>
        <taxon>Agaricomycetes</taxon>
        <taxon>Polyporales</taxon>
        <taxon>Phaeolaceae</taxon>
        <taxon>Wolfiporia</taxon>
    </lineage>
</organism>
<feature type="region of interest" description="Disordered" evidence="3">
    <location>
        <begin position="785"/>
        <end position="819"/>
    </location>
</feature>
<feature type="region of interest" description="Disordered" evidence="3">
    <location>
        <begin position="853"/>
        <end position="882"/>
    </location>
</feature>
<dbReference type="GO" id="GO:0036503">
    <property type="term" value="P:ERAD pathway"/>
    <property type="evidence" value="ECO:0007669"/>
    <property type="project" value="TreeGrafter"/>
</dbReference>
<dbReference type="PANTHER" id="PTHR11102">
    <property type="entry name" value="SEL-1-LIKE PROTEIN"/>
    <property type="match status" value="1"/>
</dbReference>
<feature type="compositionally biased region" description="Pro residues" evidence="3">
    <location>
        <begin position="925"/>
        <end position="942"/>
    </location>
</feature>
<feature type="chain" id="PRO_5013957754" evidence="5">
    <location>
        <begin position="29"/>
        <end position="950"/>
    </location>
</feature>
<keyword evidence="5" id="KW-0732">Signal</keyword>
<proteinExistence type="inferred from homology"/>
<dbReference type="GO" id="GO:0005789">
    <property type="term" value="C:endoplasmic reticulum membrane"/>
    <property type="evidence" value="ECO:0007669"/>
    <property type="project" value="TreeGrafter"/>
</dbReference>
<evidence type="ECO:0000256" key="2">
    <source>
        <dbReference type="PROSITE-ProRule" id="PRU00339"/>
    </source>
</evidence>
<evidence type="ECO:0000256" key="1">
    <source>
        <dbReference type="ARBA" id="ARBA00038101"/>
    </source>
</evidence>
<keyword evidence="4" id="KW-0812">Transmembrane</keyword>
<dbReference type="STRING" id="742152.A0A2H3JG07"/>
<dbReference type="SMART" id="SM00671">
    <property type="entry name" value="SEL1"/>
    <property type="match status" value="8"/>
</dbReference>
<dbReference type="AlphaFoldDB" id="A0A2H3JG07"/>
<dbReference type="InterPro" id="IPR006597">
    <property type="entry name" value="Sel1-like"/>
</dbReference>
<feature type="compositionally biased region" description="Basic and acidic residues" evidence="3">
    <location>
        <begin position="853"/>
        <end position="863"/>
    </location>
</feature>
<dbReference type="Gene3D" id="1.25.40.10">
    <property type="entry name" value="Tetratricopeptide repeat domain"/>
    <property type="match status" value="2"/>
</dbReference>
<sequence length="950" mass="105172">MGSQSKNRARKASFIAFGLIALAALCIAETNNPSGGNVYDPSVGSVQSQESSQLIDPTNEAFRAYKQALSTLATLTAIPPSQSEEPSHYYSNGNGLQLSSFFPSIQGHGPIASAMRIVIKLLHQSWLPQSVTGYLKHDLSGGRKKDEELHGKAVKVIDLLQHAAELGNMDALYTLGQVLLFPPNSYFPADPATGYRSFASHALINGNASSQALLGFFHATGYHEVVPVDQAQAQLYLTFAANGGHKGAQMALGYRYWSGIGVAENCMDALNWYEESAEQAMARFLSGPPGGRTLPLAAHKLSDLVGGVYGPGASVASTGLNAGRPVIKTANARAAGETWEDLLEYYLFNADRGEVDFAYRLGKIFYQGSIYALPGGIASGGDGASAVPRDFSRARYYFLRIARQVWPRDPQPGQRDVGAKEDSPTHTGYAALAAGYLGRMYLRGEGVKQDAAIAKMWFERGVTVGEKESHNGLGIIWRDGLVDGRKDIKKAITHFVAAATQEHAEAQVNLGKIYYERGDLRLAVTYFETAVRQGSPFEAYYYLAEMQSRQARDPSTSNNIAGSSCAIAVSFYKLVSERGTWDEDLLSEAEAAWNLGTERGSEMAMLRWWIAAERGFEVAQNNLAFVLDQDKSILRFTRFAPISPSNDTARLALTQWTRSAAQRNVDALVKVGDYYYHGLGVPDEPEEARWEKAAGYYQSAADTQMSALAMWNLGWMYENGVGVPRDFHLAKRHYDSALDTNSEAYLPVKLSLLKLHARSLWHRLMGGSDGLSLWGDDVEDNDHVYHDSRREIEGNKEDEAGKSRERSDDRDDHEDGPWYFGKAKEEFNRRRRGQDIDQVNQEDDDPVQWARERRQAENDRDGDIGPEDYFDAATRRGNREDDEEDEFAETMLLVVLCILLSVLLYARGRWMERIRREEQQQQGQQPPPPPPPAQPHPAPPQPAEGLPPDT</sequence>
<evidence type="ECO:0000256" key="3">
    <source>
        <dbReference type="SAM" id="MobiDB-lite"/>
    </source>
</evidence>
<gene>
    <name evidence="6" type="ORF">WOLCODRAFT_139990</name>
</gene>
<dbReference type="Pfam" id="PF08238">
    <property type="entry name" value="Sel1"/>
    <property type="match status" value="8"/>
</dbReference>
<reference evidence="6 7" key="1">
    <citation type="journal article" date="2012" name="Science">
        <title>The Paleozoic origin of enzymatic lignin decomposition reconstructed from 31 fungal genomes.</title>
        <authorList>
            <person name="Floudas D."/>
            <person name="Binder M."/>
            <person name="Riley R."/>
            <person name="Barry K."/>
            <person name="Blanchette R.A."/>
            <person name="Henrissat B."/>
            <person name="Martinez A.T."/>
            <person name="Otillar R."/>
            <person name="Spatafora J.W."/>
            <person name="Yadav J.S."/>
            <person name="Aerts A."/>
            <person name="Benoit I."/>
            <person name="Boyd A."/>
            <person name="Carlson A."/>
            <person name="Copeland A."/>
            <person name="Coutinho P.M."/>
            <person name="de Vries R.P."/>
            <person name="Ferreira P."/>
            <person name="Findley K."/>
            <person name="Foster B."/>
            <person name="Gaskell J."/>
            <person name="Glotzer D."/>
            <person name="Gorecki P."/>
            <person name="Heitman J."/>
            <person name="Hesse C."/>
            <person name="Hori C."/>
            <person name="Igarashi K."/>
            <person name="Jurgens J.A."/>
            <person name="Kallen N."/>
            <person name="Kersten P."/>
            <person name="Kohler A."/>
            <person name="Kuees U."/>
            <person name="Kumar T.K.A."/>
            <person name="Kuo A."/>
            <person name="LaButti K."/>
            <person name="Larrondo L.F."/>
            <person name="Lindquist E."/>
            <person name="Ling A."/>
            <person name="Lombard V."/>
            <person name="Lucas S."/>
            <person name="Lundell T."/>
            <person name="Martin R."/>
            <person name="McLaughlin D.J."/>
            <person name="Morgenstern I."/>
            <person name="Morin E."/>
            <person name="Murat C."/>
            <person name="Nagy L.G."/>
            <person name="Nolan M."/>
            <person name="Ohm R.A."/>
            <person name="Patyshakuliyeva A."/>
            <person name="Rokas A."/>
            <person name="Ruiz-Duenas F.J."/>
            <person name="Sabat G."/>
            <person name="Salamov A."/>
            <person name="Samejima M."/>
            <person name="Schmutz J."/>
            <person name="Slot J.C."/>
            <person name="St John F."/>
            <person name="Stenlid J."/>
            <person name="Sun H."/>
            <person name="Sun S."/>
            <person name="Syed K."/>
            <person name="Tsang A."/>
            <person name="Wiebenga A."/>
            <person name="Young D."/>
            <person name="Pisabarro A."/>
            <person name="Eastwood D.C."/>
            <person name="Martin F."/>
            <person name="Cullen D."/>
            <person name="Grigoriev I.V."/>
            <person name="Hibbett D.S."/>
        </authorList>
    </citation>
    <scope>NUCLEOTIDE SEQUENCE [LARGE SCALE GENOMIC DNA]</scope>
    <source>
        <strain evidence="6 7">MD-104</strain>
    </source>
</reference>
<evidence type="ECO:0000256" key="5">
    <source>
        <dbReference type="SAM" id="SignalP"/>
    </source>
</evidence>
<keyword evidence="4" id="KW-1133">Transmembrane helix</keyword>
<evidence type="ECO:0000256" key="4">
    <source>
        <dbReference type="SAM" id="Phobius"/>
    </source>
</evidence>
<dbReference type="OrthoDB" id="27934at2759"/>
<keyword evidence="4" id="KW-0472">Membrane</keyword>
<comment type="similarity">
    <text evidence="1">Belongs to the sel-1 family.</text>
</comment>
<accession>A0A2H3JG07</accession>
<dbReference type="InterPro" id="IPR050767">
    <property type="entry name" value="Sel1_AlgK"/>
</dbReference>
<feature type="repeat" description="TPR" evidence="2">
    <location>
        <begin position="504"/>
        <end position="537"/>
    </location>
</feature>
<keyword evidence="2" id="KW-0802">TPR repeat</keyword>
<evidence type="ECO:0000313" key="7">
    <source>
        <dbReference type="Proteomes" id="UP000218811"/>
    </source>
</evidence>
<dbReference type="EMBL" id="KB467854">
    <property type="protein sequence ID" value="PCH35634.1"/>
    <property type="molecule type" value="Genomic_DNA"/>
</dbReference>
<dbReference type="OMA" id="MDLQARK"/>
<dbReference type="PROSITE" id="PS50005">
    <property type="entry name" value="TPR"/>
    <property type="match status" value="1"/>
</dbReference>
<name>A0A2H3JG07_WOLCO</name>
<feature type="transmembrane region" description="Helical" evidence="4">
    <location>
        <begin position="887"/>
        <end position="906"/>
    </location>
</feature>
<feature type="signal peptide" evidence="5">
    <location>
        <begin position="1"/>
        <end position="28"/>
    </location>
</feature>
<dbReference type="SUPFAM" id="SSF81901">
    <property type="entry name" value="HCP-like"/>
    <property type="match status" value="3"/>
</dbReference>
<dbReference type="Proteomes" id="UP000218811">
    <property type="component" value="Unassembled WGS sequence"/>
</dbReference>
<dbReference type="PANTHER" id="PTHR11102:SF147">
    <property type="entry name" value="SEL1L ADAPTOR SUBUNIT OF ERAD E3 UBIQUITIN LIGASE"/>
    <property type="match status" value="1"/>
</dbReference>
<evidence type="ECO:0000313" key="6">
    <source>
        <dbReference type="EMBL" id="PCH35634.1"/>
    </source>
</evidence>
<dbReference type="InterPro" id="IPR011990">
    <property type="entry name" value="TPR-like_helical_dom_sf"/>
</dbReference>
<dbReference type="InterPro" id="IPR019734">
    <property type="entry name" value="TPR_rpt"/>
</dbReference>
<feature type="region of interest" description="Disordered" evidence="3">
    <location>
        <begin position="915"/>
        <end position="950"/>
    </location>
</feature>
<protein>
    <submittedName>
        <fullName evidence="6">HCP-like protein</fullName>
    </submittedName>
</protein>
<keyword evidence="7" id="KW-1185">Reference proteome</keyword>